<dbReference type="EMBL" id="KQ429139">
    <property type="protein sequence ID" value="KOF65585.1"/>
    <property type="molecule type" value="Genomic_DNA"/>
</dbReference>
<feature type="region of interest" description="Disordered" evidence="1">
    <location>
        <begin position="1"/>
        <end position="36"/>
    </location>
</feature>
<gene>
    <name evidence="3" type="ORF">OCBIM_22014942mg</name>
</gene>
<sequence>MEKDENATTYRGNIPASVKGNSYTSSERNKSKMAAKSNKKWVRLATVLAYVLAVSLAAIVLAIYYSLLWKPELKTPSSPSGDNDSQAQTIGKNTS</sequence>
<evidence type="ECO:0008006" key="4">
    <source>
        <dbReference type="Google" id="ProtNLM"/>
    </source>
</evidence>
<keyword evidence="2" id="KW-1133">Transmembrane helix</keyword>
<dbReference type="InterPro" id="IPR029162">
    <property type="entry name" value="InaF-motif"/>
</dbReference>
<dbReference type="PANTHER" id="PTHR34929">
    <property type="entry name" value="ZGC:153157"/>
    <property type="match status" value="1"/>
</dbReference>
<reference evidence="3" key="1">
    <citation type="submission" date="2015-07" db="EMBL/GenBank/DDBJ databases">
        <title>MeaNS - Measles Nucleotide Surveillance Program.</title>
        <authorList>
            <person name="Tran T."/>
            <person name="Druce J."/>
        </authorList>
    </citation>
    <scope>NUCLEOTIDE SEQUENCE</scope>
    <source>
        <strain evidence="3">UCB-OBI-ISO-001</strain>
        <tissue evidence="3">Gonad</tissue>
    </source>
</reference>
<organism evidence="3">
    <name type="scientific">Octopus bimaculoides</name>
    <name type="common">California two-spotted octopus</name>
    <dbReference type="NCBI Taxonomy" id="37653"/>
    <lineage>
        <taxon>Eukaryota</taxon>
        <taxon>Metazoa</taxon>
        <taxon>Spiralia</taxon>
        <taxon>Lophotrochozoa</taxon>
        <taxon>Mollusca</taxon>
        <taxon>Cephalopoda</taxon>
        <taxon>Coleoidea</taxon>
        <taxon>Octopodiformes</taxon>
        <taxon>Octopoda</taxon>
        <taxon>Incirrata</taxon>
        <taxon>Octopodidae</taxon>
        <taxon>Octopus</taxon>
    </lineage>
</organism>
<feature type="compositionally biased region" description="Polar residues" evidence="1">
    <location>
        <begin position="75"/>
        <end position="95"/>
    </location>
</feature>
<proteinExistence type="predicted"/>
<dbReference type="Pfam" id="PF15018">
    <property type="entry name" value="InaF-motif"/>
    <property type="match status" value="1"/>
</dbReference>
<dbReference type="AlphaFoldDB" id="A0A0L8FMF0"/>
<keyword evidence="2" id="KW-0472">Membrane</keyword>
<feature type="transmembrane region" description="Helical" evidence="2">
    <location>
        <begin position="41"/>
        <end position="67"/>
    </location>
</feature>
<evidence type="ECO:0000256" key="2">
    <source>
        <dbReference type="SAM" id="Phobius"/>
    </source>
</evidence>
<name>A0A0L8FMF0_OCTBM</name>
<feature type="region of interest" description="Disordered" evidence="1">
    <location>
        <begin position="74"/>
        <end position="95"/>
    </location>
</feature>
<accession>A0A0L8FMF0</accession>
<protein>
    <recommendedName>
        <fullName evidence="4">InaF motif containing 2</fullName>
    </recommendedName>
</protein>
<evidence type="ECO:0000256" key="1">
    <source>
        <dbReference type="SAM" id="MobiDB-lite"/>
    </source>
</evidence>
<keyword evidence="2" id="KW-0812">Transmembrane</keyword>
<dbReference type="PANTHER" id="PTHR34929:SF1">
    <property type="entry name" value="INAF MOTIF CONTAINING 2"/>
    <property type="match status" value="1"/>
</dbReference>
<evidence type="ECO:0000313" key="3">
    <source>
        <dbReference type="EMBL" id="KOF65585.1"/>
    </source>
</evidence>